<protein>
    <submittedName>
        <fullName evidence="1">Uncharacterized protein</fullName>
    </submittedName>
</protein>
<dbReference type="Proteomes" id="UP000243416">
    <property type="component" value="Unassembled WGS sequence"/>
</dbReference>
<dbReference type="Pfam" id="PF00384">
    <property type="entry name" value="Molybdopterin"/>
    <property type="match status" value="1"/>
</dbReference>
<dbReference type="InterPro" id="IPR006656">
    <property type="entry name" value="Mopterin_OxRdtase"/>
</dbReference>
<reference evidence="1 2" key="1">
    <citation type="journal article" date="2016" name="ISME J.">
        <title>Integrated multi-omics analyses reveal the biochemical mechanisms and phylogenetic relevance of anaerobic androgen biodegradation in the environment.</title>
        <authorList>
            <person name="Yang F.C."/>
            <person name="Chen Y.L."/>
            <person name="Tang S.L."/>
            <person name="Yu C.P."/>
            <person name="Wang P.H."/>
            <person name="Ismail W."/>
            <person name="Wang C.H."/>
            <person name="Ding J.Y."/>
            <person name="Yang C.Y."/>
            <person name="Yang C.Y."/>
            <person name="Chiang Y.R."/>
        </authorList>
    </citation>
    <scope>NUCLEOTIDE SEQUENCE [LARGE SCALE GENOMIC DNA]</scope>
    <source>
        <strain evidence="1 2">DSM 13999</strain>
    </source>
</reference>
<accession>A0A656Z7W2</accession>
<evidence type="ECO:0000313" key="2">
    <source>
        <dbReference type="Proteomes" id="UP000243416"/>
    </source>
</evidence>
<dbReference type="PROSITE" id="PS51318">
    <property type="entry name" value="TAT"/>
    <property type="match status" value="1"/>
</dbReference>
<comment type="caution">
    <text evidence="1">The sequence shown here is derived from an EMBL/GenBank/DDBJ whole genome shotgun (WGS) entry which is preliminary data.</text>
</comment>
<dbReference type="PANTHER" id="PTHR43742:SF6">
    <property type="entry name" value="OXIDOREDUCTASE YYAE-RELATED"/>
    <property type="match status" value="1"/>
</dbReference>
<dbReference type="SUPFAM" id="SSF53706">
    <property type="entry name" value="Formate dehydrogenase/DMSO reductase, domains 1-3"/>
    <property type="match status" value="1"/>
</dbReference>
<dbReference type="PANTHER" id="PTHR43742">
    <property type="entry name" value="TRIMETHYLAMINE-N-OXIDE REDUCTASE"/>
    <property type="match status" value="1"/>
</dbReference>
<dbReference type="PROSITE" id="PS00490">
    <property type="entry name" value="MOLYBDOPTERIN_PROK_2"/>
    <property type="match status" value="1"/>
</dbReference>
<dbReference type="GO" id="GO:0046872">
    <property type="term" value="F:metal ion binding"/>
    <property type="evidence" value="ECO:0007669"/>
    <property type="project" value="UniProtKB-KW"/>
</dbReference>
<dbReference type="GO" id="GO:0016491">
    <property type="term" value="F:oxidoreductase activity"/>
    <property type="evidence" value="ECO:0007669"/>
    <property type="project" value="UniProtKB-KW"/>
</dbReference>
<dbReference type="EMBL" id="LFZK01000001">
    <property type="protein sequence ID" value="KYC29137.1"/>
    <property type="molecule type" value="Genomic_DNA"/>
</dbReference>
<dbReference type="Pfam" id="PF01568">
    <property type="entry name" value="Molydop_binding"/>
    <property type="match status" value="1"/>
</dbReference>
<gene>
    <name evidence="1" type="ORF">ACY05_00745</name>
</gene>
<dbReference type="Gene3D" id="3.40.50.12440">
    <property type="match status" value="3"/>
</dbReference>
<name>A0A656Z7W2_9PROT</name>
<dbReference type="OrthoDB" id="9815647at2"/>
<proteinExistence type="predicted"/>
<dbReference type="SUPFAM" id="SSF50692">
    <property type="entry name" value="ADC-like"/>
    <property type="match status" value="1"/>
</dbReference>
<dbReference type="PROSITE" id="PS51669">
    <property type="entry name" value="4FE4S_MOW_BIS_MGD"/>
    <property type="match status" value="1"/>
</dbReference>
<dbReference type="Gene3D" id="3.40.228.10">
    <property type="entry name" value="Dimethylsulfoxide Reductase, domain 2"/>
    <property type="match status" value="1"/>
</dbReference>
<organism evidence="1 2">
    <name type="scientific">Sterolibacterium denitrificans</name>
    <dbReference type="NCBI Taxonomy" id="157592"/>
    <lineage>
        <taxon>Bacteria</taxon>
        <taxon>Pseudomonadati</taxon>
        <taxon>Pseudomonadota</taxon>
        <taxon>Betaproteobacteria</taxon>
        <taxon>Nitrosomonadales</taxon>
        <taxon>Sterolibacteriaceae</taxon>
        <taxon>Sterolibacterium</taxon>
    </lineage>
</organism>
<dbReference type="InterPro" id="IPR006963">
    <property type="entry name" value="Mopterin_OxRdtase_4Fe-4S_dom"/>
</dbReference>
<dbReference type="GO" id="GO:0043546">
    <property type="term" value="F:molybdopterin cofactor binding"/>
    <property type="evidence" value="ECO:0007669"/>
    <property type="project" value="InterPro"/>
</dbReference>
<dbReference type="GO" id="GO:0051536">
    <property type="term" value="F:iron-sulfur cluster binding"/>
    <property type="evidence" value="ECO:0007669"/>
    <property type="project" value="UniProtKB-KW"/>
</dbReference>
<dbReference type="InterPro" id="IPR006657">
    <property type="entry name" value="MoPterin_dinucl-bd_dom"/>
</dbReference>
<dbReference type="InterPro" id="IPR050612">
    <property type="entry name" value="Prok_Mopterin_Oxidored"/>
</dbReference>
<keyword evidence="2" id="KW-1185">Reference proteome</keyword>
<dbReference type="Gene3D" id="3.40.50.740">
    <property type="match status" value="1"/>
</dbReference>
<dbReference type="PROSITE" id="PS00932">
    <property type="entry name" value="MOLYBDOPTERIN_PROK_3"/>
    <property type="match status" value="1"/>
</dbReference>
<dbReference type="InterPro" id="IPR006655">
    <property type="entry name" value="Mopterin_OxRdtase_prok_CS"/>
</dbReference>
<evidence type="ECO:0000313" key="1">
    <source>
        <dbReference type="EMBL" id="KYC29137.1"/>
    </source>
</evidence>
<dbReference type="InterPro" id="IPR009010">
    <property type="entry name" value="Asp_de-COase-like_dom_sf"/>
</dbReference>
<sequence>MQFMQLTRRHFIMGSAATVAGLALYSLRPRHYVPAAPRPADPPTVPAKKVKYNDYSDIWREKWKWDRVVKGTHTRANCIAACSWDVYVRDGIAWREEQNAIYEPHRPDIPDFNPRGCQKGACYTTLQLSEARLKYPLKRIGKRGEGKWKRITWDEALTEIADKLIDAAVAEGTESIIFDDGTTNSGYGPETSGDWRFADAIQATKIDSWAGVSDMPMGAVQTWGMYNCEGTSDDWFRSDYIVIWVGNPIYTRIPEAHFLHEARYRGAKLVVIAPDLNPSTVHADTWINIKPETDAALGLAAAQVMISENLYKQDYVLEQTDFPFLVRKDNQRFLRASDLVEGGADNALHVWDEARNQAVIAPGCEGDGNGGRSLKMGGIKPALSGTFSVKLVSGETVEVQTVFDMIKARLDSEYTPEQAARVTGVHANVIRTFAREMAAAPNAMIYMSWGACKHYHSDLYQRAMILLMNLTGNQGKAGSGVRIAAWWGMDGLDAMAGDMFSPMEKLQLAKKAIRGLTPRDYEEIFVHISAKNPNMPMIPFLYIHGGYKEMWDQPHLQDPQLPRGMAEYMRESLDKGWIPCHPPEDRSPKAYIFTGCNPLRRWPSPQIAKKVLWPKFDVVVSVNFRMSTSTMFADYVLPVAAYYEKYGIKYGQTYVPYIITSDKATEPLGESKSDWEAFGLLSKYIAERARERNIGPVRGFRDQPLDLTKAYERHTDNGLYDPTHPEDPVKMLDAVFAGSPSVSARTGREALAMGAVPVIGSARPSLIYQNYSDYDPKDTHWPHRDFVEKKVAWPTLTGRQQFYLDHPWFIEGNENLPVHKPAPHVGSKFPLRMYGGHNRWSIHAIWRDVKMLLRLQRGQPAAWLSPQEAGKRGIEDGDMIRVYNHHSEFECMVKVSAITAPGEIIVYHAWEPYQHKDWKGQQEPVEAPWKALHLAGGYHQIHYRVFYGAPSHSPRGAPVEVEKAK</sequence>
<dbReference type="InterPro" id="IPR006311">
    <property type="entry name" value="TAT_signal"/>
</dbReference>